<evidence type="ECO:0000313" key="2">
    <source>
        <dbReference type="Proteomes" id="UP000814033"/>
    </source>
</evidence>
<reference evidence="1" key="2">
    <citation type="journal article" date="2022" name="New Phytol.">
        <title>Evolutionary transition to the ectomycorrhizal habit in the genomes of a hyperdiverse lineage of mushroom-forming fungi.</title>
        <authorList>
            <person name="Looney B."/>
            <person name="Miyauchi S."/>
            <person name="Morin E."/>
            <person name="Drula E."/>
            <person name="Courty P.E."/>
            <person name="Kohler A."/>
            <person name="Kuo A."/>
            <person name="LaButti K."/>
            <person name="Pangilinan J."/>
            <person name="Lipzen A."/>
            <person name="Riley R."/>
            <person name="Andreopoulos W."/>
            <person name="He G."/>
            <person name="Johnson J."/>
            <person name="Nolan M."/>
            <person name="Tritt A."/>
            <person name="Barry K.W."/>
            <person name="Grigoriev I.V."/>
            <person name="Nagy L.G."/>
            <person name="Hibbett D."/>
            <person name="Henrissat B."/>
            <person name="Matheny P.B."/>
            <person name="Labbe J."/>
            <person name="Martin F.M."/>
        </authorList>
    </citation>
    <scope>NUCLEOTIDE SEQUENCE</scope>
    <source>
        <strain evidence="1">FP105234-sp</strain>
    </source>
</reference>
<comment type="caution">
    <text evidence="1">The sequence shown here is derived from an EMBL/GenBank/DDBJ whole genome shotgun (WGS) entry which is preliminary data.</text>
</comment>
<organism evidence="1 2">
    <name type="scientific">Auriscalpium vulgare</name>
    <dbReference type="NCBI Taxonomy" id="40419"/>
    <lineage>
        <taxon>Eukaryota</taxon>
        <taxon>Fungi</taxon>
        <taxon>Dikarya</taxon>
        <taxon>Basidiomycota</taxon>
        <taxon>Agaricomycotina</taxon>
        <taxon>Agaricomycetes</taxon>
        <taxon>Russulales</taxon>
        <taxon>Auriscalpiaceae</taxon>
        <taxon>Auriscalpium</taxon>
    </lineage>
</organism>
<protein>
    <submittedName>
        <fullName evidence="1">Uncharacterized protein</fullName>
    </submittedName>
</protein>
<name>A0ACB8R6L0_9AGAM</name>
<keyword evidence="2" id="KW-1185">Reference proteome</keyword>
<proteinExistence type="predicted"/>
<dbReference type="EMBL" id="MU276309">
    <property type="protein sequence ID" value="KAI0039405.1"/>
    <property type="molecule type" value="Genomic_DNA"/>
</dbReference>
<sequence length="311" mass="34740">METVGFLSADLDFKKGSKNNITFNRRYLDPNRVTYEYHTRRNGFTFDTITGSLISAGMKALAKKFDLSALFGTAPQDYTLSRDPFPSNGSLLSLLAEQVLPVALTINNTRASIPNIVITNSGGLRFDVYAGPFDKNDQLTASPFDDSFLFIPNVTLGVAKQVLPALNNAGANEKREVLEAREEELYKRGAVDMRYRRWLEEMHLRASEERRAAANLTLGYVTQDSCPGVGDDTLHTPLPFFSVPDFIGSQTPALSDDTPIDFVFINFIETQLLQTLNSLQSDKVYTTSDVQSYSPFLLNEVFGLFAQEKWN</sequence>
<accession>A0ACB8R6L0</accession>
<gene>
    <name evidence="1" type="ORF">FA95DRAFT_1027749</name>
</gene>
<evidence type="ECO:0000313" key="1">
    <source>
        <dbReference type="EMBL" id="KAI0039405.1"/>
    </source>
</evidence>
<reference evidence="1" key="1">
    <citation type="submission" date="2021-02" db="EMBL/GenBank/DDBJ databases">
        <authorList>
            <consortium name="DOE Joint Genome Institute"/>
            <person name="Ahrendt S."/>
            <person name="Looney B.P."/>
            <person name="Miyauchi S."/>
            <person name="Morin E."/>
            <person name="Drula E."/>
            <person name="Courty P.E."/>
            <person name="Chicoki N."/>
            <person name="Fauchery L."/>
            <person name="Kohler A."/>
            <person name="Kuo A."/>
            <person name="Labutti K."/>
            <person name="Pangilinan J."/>
            <person name="Lipzen A."/>
            <person name="Riley R."/>
            <person name="Andreopoulos W."/>
            <person name="He G."/>
            <person name="Johnson J."/>
            <person name="Barry K.W."/>
            <person name="Grigoriev I.V."/>
            <person name="Nagy L."/>
            <person name="Hibbett D."/>
            <person name="Henrissat B."/>
            <person name="Matheny P.B."/>
            <person name="Labbe J."/>
            <person name="Martin F."/>
        </authorList>
    </citation>
    <scope>NUCLEOTIDE SEQUENCE</scope>
    <source>
        <strain evidence="1">FP105234-sp</strain>
    </source>
</reference>
<dbReference type="Proteomes" id="UP000814033">
    <property type="component" value="Unassembled WGS sequence"/>
</dbReference>